<dbReference type="SUPFAM" id="SSF46785">
    <property type="entry name" value="Winged helix' DNA-binding domain"/>
    <property type="match status" value="1"/>
</dbReference>
<reference evidence="5" key="1">
    <citation type="submission" date="2020-10" db="EMBL/GenBank/DDBJ databases">
        <authorList>
            <person name="Gilroy R."/>
        </authorList>
    </citation>
    <scope>NUCLEOTIDE SEQUENCE</scope>
    <source>
        <strain evidence="5">CHK184-25365</strain>
    </source>
</reference>
<dbReference type="PROSITE" id="PS50956">
    <property type="entry name" value="HTH_ASNC_2"/>
    <property type="match status" value="1"/>
</dbReference>
<dbReference type="InterPro" id="IPR036388">
    <property type="entry name" value="WH-like_DNA-bd_sf"/>
</dbReference>
<name>A0A9D1AIH4_9FIRM</name>
<dbReference type="InterPro" id="IPR036390">
    <property type="entry name" value="WH_DNA-bd_sf"/>
</dbReference>
<dbReference type="GO" id="GO:0005829">
    <property type="term" value="C:cytosol"/>
    <property type="evidence" value="ECO:0007669"/>
    <property type="project" value="TreeGrafter"/>
</dbReference>
<keyword evidence="1" id="KW-0805">Transcription regulation</keyword>
<dbReference type="Proteomes" id="UP000886749">
    <property type="component" value="Unassembled WGS sequence"/>
</dbReference>
<reference evidence="5" key="2">
    <citation type="journal article" date="2021" name="PeerJ">
        <title>Extensive microbial diversity within the chicken gut microbiome revealed by metagenomics and culture.</title>
        <authorList>
            <person name="Gilroy R."/>
            <person name="Ravi A."/>
            <person name="Getino M."/>
            <person name="Pursley I."/>
            <person name="Horton D.L."/>
            <person name="Alikhan N.F."/>
            <person name="Baker D."/>
            <person name="Gharbi K."/>
            <person name="Hall N."/>
            <person name="Watson M."/>
            <person name="Adriaenssens E.M."/>
            <person name="Foster-Nyarko E."/>
            <person name="Jarju S."/>
            <person name="Secka A."/>
            <person name="Antonio M."/>
            <person name="Oren A."/>
            <person name="Chaudhuri R.R."/>
            <person name="La Ragione R."/>
            <person name="Hildebrand F."/>
            <person name="Pallen M.J."/>
        </authorList>
    </citation>
    <scope>NUCLEOTIDE SEQUENCE</scope>
    <source>
        <strain evidence="5">CHK184-25365</strain>
    </source>
</reference>
<evidence type="ECO:0000259" key="4">
    <source>
        <dbReference type="PROSITE" id="PS50956"/>
    </source>
</evidence>
<dbReference type="Pfam" id="PF13412">
    <property type="entry name" value="HTH_24"/>
    <property type="match status" value="1"/>
</dbReference>
<dbReference type="Gene3D" id="3.30.70.920">
    <property type="match status" value="1"/>
</dbReference>
<gene>
    <name evidence="5" type="ORF">IAB36_03150</name>
</gene>
<evidence type="ECO:0000313" key="6">
    <source>
        <dbReference type="Proteomes" id="UP000886749"/>
    </source>
</evidence>
<protein>
    <submittedName>
        <fullName evidence="5">Lrp/AsnC family transcriptional regulator</fullName>
    </submittedName>
</protein>
<dbReference type="SMART" id="SM00344">
    <property type="entry name" value="HTH_ASNC"/>
    <property type="match status" value="1"/>
</dbReference>
<accession>A0A9D1AIH4</accession>
<evidence type="ECO:0000256" key="3">
    <source>
        <dbReference type="ARBA" id="ARBA00023163"/>
    </source>
</evidence>
<dbReference type="InterPro" id="IPR019887">
    <property type="entry name" value="Tscrpt_reg_AsnC/Lrp_C"/>
</dbReference>
<dbReference type="GO" id="GO:0043565">
    <property type="term" value="F:sequence-specific DNA binding"/>
    <property type="evidence" value="ECO:0007669"/>
    <property type="project" value="InterPro"/>
</dbReference>
<dbReference type="PANTHER" id="PTHR30154:SF34">
    <property type="entry name" value="TRANSCRIPTIONAL REGULATOR AZLB"/>
    <property type="match status" value="1"/>
</dbReference>
<dbReference type="GO" id="GO:0043200">
    <property type="term" value="P:response to amino acid"/>
    <property type="evidence" value="ECO:0007669"/>
    <property type="project" value="TreeGrafter"/>
</dbReference>
<feature type="domain" description="HTH asnC-type" evidence="4">
    <location>
        <begin position="6"/>
        <end position="80"/>
    </location>
</feature>
<organism evidence="5 6">
    <name type="scientific">Candidatus Egerieicola pullicola</name>
    <dbReference type="NCBI Taxonomy" id="2840775"/>
    <lineage>
        <taxon>Bacteria</taxon>
        <taxon>Bacillati</taxon>
        <taxon>Bacillota</taxon>
        <taxon>Clostridia</taxon>
        <taxon>Eubacteriales</taxon>
        <taxon>Oscillospiraceae</taxon>
        <taxon>Oscillospiraceae incertae sedis</taxon>
        <taxon>Candidatus Egerieicola</taxon>
    </lineage>
</organism>
<evidence type="ECO:0000256" key="1">
    <source>
        <dbReference type="ARBA" id="ARBA00023015"/>
    </source>
</evidence>
<dbReference type="PANTHER" id="PTHR30154">
    <property type="entry name" value="LEUCINE-RESPONSIVE REGULATORY PROTEIN"/>
    <property type="match status" value="1"/>
</dbReference>
<evidence type="ECO:0000256" key="2">
    <source>
        <dbReference type="ARBA" id="ARBA00023125"/>
    </source>
</evidence>
<dbReference type="InterPro" id="IPR019888">
    <property type="entry name" value="Tscrpt_reg_AsnC-like"/>
</dbReference>
<keyword evidence="3" id="KW-0804">Transcription</keyword>
<dbReference type="EMBL" id="DVGY01000075">
    <property type="protein sequence ID" value="HIR40805.1"/>
    <property type="molecule type" value="Genomic_DNA"/>
</dbReference>
<dbReference type="SUPFAM" id="SSF54909">
    <property type="entry name" value="Dimeric alpha+beta barrel"/>
    <property type="match status" value="1"/>
</dbReference>
<dbReference type="InterPro" id="IPR011008">
    <property type="entry name" value="Dimeric_a/b-barrel"/>
</dbReference>
<sequence>MGMKDKLLSLLQQNARLTTEELAAMLDTTPQAVEQQMEDYEQAGIIRGYQAIIDEEKVDQDLVTAIIDLRVTPKKDMGFDAIAQIVADFDEVDSVYLMSGGYDLAVIVKGHNFKDIAMFVATRLSTLDSVLSTKTHFLLSRYKERGLLMNREEPDQRSEGF</sequence>
<proteinExistence type="predicted"/>
<comment type="caution">
    <text evidence="5">The sequence shown here is derived from an EMBL/GenBank/DDBJ whole genome shotgun (WGS) entry which is preliminary data.</text>
</comment>
<dbReference type="Gene3D" id="1.10.10.10">
    <property type="entry name" value="Winged helix-like DNA-binding domain superfamily/Winged helix DNA-binding domain"/>
    <property type="match status" value="1"/>
</dbReference>
<dbReference type="InterPro" id="IPR000485">
    <property type="entry name" value="AsnC-type_HTH_dom"/>
</dbReference>
<dbReference type="AlphaFoldDB" id="A0A9D1AIH4"/>
<dbReference type="Pfam" id="PF01037">
    <property type="entry name" value="AsnC_trans_reg"/>
    <property type="match status" value="1"/>
</dbReference>
<keyword evidence="2" id="KW-0238">DNA-binding</keyword>
<evidence type="ECO:0000313" key="5">
    <source>
        <dbReference type="EMBL" id="HIR40805.1"/>
    </source>
</evidence>